<organism evidence="1">
    <name type="scientific">Oryza brachyantha</name>
    <name type="common">malo sina</name>
    <dbReference type="NCBI Taxonomy" id="4533"/>
    <lineage>
        <taxon>Eukaryota</taxon>
        <taxon>Viridiplantae</taxon>
        <taxon>Streptophyta</taxon>
        <taxon>Embryophyta</taxon>
        <taxon>Tracheophyta</taxon>
        <taxon>Spermatophyta</taxon>
        <taxon>Magnoliopsida</taxon>
        <taxon>Liliopsida</taxon>
        <taxon>Poales</taxon>
        <taxon>Poaceae</taxon>
        <taxon>BOP clade</taxon>
        <taxon>Oryzoideae</taxon>
        <taxon>Oryzeae</taxon>
        <taxon>Oryzinae</taxon>
        <taxon>Oryza</taxon>
    </lineage>
</organism>
<reference evidence="1" key="1">
    <citation type="journal article" date="2013" name="Nat. Commun.">
        <title>Whole-genome sequencing of Oryza brachyantha reveals mechanisms underlying Oryza genome evolution.</title>
        <authorList>
            <person name="Chen J."/>
            <person name="Huang Q."/>
            <person name="Gao D."/>
            <person name="Wang J."/>
            <person name="Lang Y."/>
            <person name="Liu T."/>
            <person name="Li B."/>
            <person name="Bai Z."/>
            <person name="Luis Goicoechea J."/>
            <person name="Liang C."/>
            <person name="Chen C."/>
            <person name="Zhang W."/>
            <person name="Sun S."/>
            <person name="Liao Y."/>
            <person name="Zhang X."/>
            <person name="Yang L."/>
            <person name="Song C."/>
            <person name="Wang M."/>
            <person name="Shi J."/>
            <person name="Liu G."/>
            <person name="Liu J."/>
            <person name="Zhou H."/>
            <person name="Zhou W."/>
            <person name="Yu Q."/>
            <person name="An N."/>
            <person name="Chen Y."/>
            <person name="Cai Q."/>
            <person name="Wang B."/>
            <person name="Liu B."/>
            <person name="Min J."/>
            <person name="Huang Y."/>
            <person name="Wu H."/>
            <person name="Li Z."/>
            <person name="Zhang Y."/>
            <person name="Yin Y."/>
            <person name="Song W."/>
            <person name="Jiang J."/>
            <person name="Jackson S.A."/>
            <person name="Wing R.A."/>
            <person name="Wang J."/>
            <person name="Chen M."/>
        </authorList>
    </citation>
    <scope>NUCLEOTIDE SEQUENCE [LARGE SCALE GENOMIC DNA]</scope>
    <source>
        <strain evidence="1">cv. IRGC 101232</strain>
    </source>
</reference>
<evidence type="ECO:0000313" key="2">
    <source>
        <dbReference type="Proteomes" id="UP000006038"/>
    </source>
</evidence>
<keyword evidence="2" id="KW-1185">Reference proteome</keyword>
<accession>J3LSX2</accession>
<dbReference type="EnsemblPlants" id="OB03G41480.1">
    <property type="protein sequence ID" value="OB03G41480.1"/>
    <property type="gene ID" value="OB03G41480"/>
</dbReference>
<evidence type="ECO:0000313" key="1">
    <source>
        <dbReference type="EnsemblPlants" id="OB03G41480.1"/>
    </source>
</evidence>
<dbReference type="Gramene" id="OB03G41480.1">
    <property type="protein sequence ID" value="OB03G41480.1"/>
    <property type="gene ID" value="OB03G41480"/>
</dbReference>
<name>J3LSX2_ORYBR</name>
<proteinExistence type="predicted"/>
<sequence>QEVPSNLTRSPAARPGLLLVLLLSCGRETKKASSPKFSISTKLHCVYLASSSTVLASVILPM</sequence>
<dbReference type="HOGENOM" id="CLU_2910964_0_0_1"/>
<reference evidence="1" key="2">
    <citation type="submission" date="2013-04" db="UniProtKB">
        <authorList>
            <consortium name="EnsemblPlants"/>
        </authorList>
    </citation>
    <scope>IDENTIFICATION</scope>
</reference>
<dbReference type="AlphaFoldDB" id="J3LSX2"/>
<protein>
    <submittedName>
        <fullName evidence="1">Uncharacterized protein</fullName>
    </submittedName>
</protein>
<dbReference type="Proteomes" id="UP000006038">
    <property type="component" value="Chromosome 3"/>
</dbReference>